<dbReference type="EMBL" id="FOOI01000002">
    <property type="protein sequence ID" value="SFF80108.1"/>
    <property type="molecule type" value="Genomic_DNA"/>
</dbReference>
<organism evidence="7 8">
    <name type="scientific">Actinopolymorpha cephalotaxi</name>
    <dbReference type="NCBI Taxonomy" id="504797"/>
    <lineage>
        <taxon>Bacteria</taxon>
        <taxon>Bacillati</taxon>
        <taxon>Actinomycetota</taxon>
        <taxon>Actinomycetes</taxon>
        <taxon>Propionibacteriales</taxon>
        <taxon>Actinopolymorphaceae</taxon>
        <taxon>Actinopolymorpha</taxon>
    </lineage>
</organism>
<sequence length="726" mass="79899">MAGMTDAARPADDQQPATSASPETSGSGEEAADPYLWLEDVTGEEALAWVRERNDETLAGLATGQRFEELRTQIREVLDSDDRIPYVARRGGLLYNFWQDAEHPRGLWRRTTLESYRTDHPEWEVLLDVDRLAADEGESWVWKGAPVLRPELRLALVELSRGGADATVVREYDLQTRTFVEGGFELPEAKSFVGWIDADRIYVGTDFGPGSLTSSGYPRVVKEWRRGTPLAEAETVFEGKPDDVLAYAGHDFTEGYERDFVRRRIEFYSGETYLRTGTGTGAAGAADAADLERIDVPNDAEVDVERDWLMVVTRTPWTVDGTTYPAGALLAAPFEEFRAGKRTLTVLFEPDEHTSLVGSAWTRHHLILNTLSDVKSRLEVLTPPAATGDAGGGAETQGVNSGWTRQPLSGVPEFGSVGQVGTDPHDDDEFFLQTSGYTEPATLRYGTVDGDLEPVKQAPAMFGTEGLLVRQLFATSDDGTQVPYFVVGPERPAADSPTLLGGYGGFEISNLPGYQAATGRAWLARGGTYVVANIRGGGEYGPRWHCAALRENRPRAYEDFAAVARDLVTRGITEPARLGTQGGSNGGLLMGVMLTRYPELFGAIVCQVPLLDMKRYHRLLAGASWMAEYGDPDDEGDWAFLSKYSPYQNVRAGKPYPPTLFMTSTRDDRVHPGHARKMVARMRDLGYDVASYENIEGGHGAAADNEQLAFRNALSYEFLWRQLTKS</sequence>
<dbReference type="InterPro" id="IPR023302">
    <property type="entry name" value="Pept_S9A_N"/>
</dbReference>
<evidence type="ECO:0000256" key="3">
    <source>
        <dbReference type="ARBA" id="ARBA00022825"/>
    </source>
</evidence>
<protein>
    <submittedName>
        <fullName evidence="7">Prolyl oligopeptidase</fullName>
    </submittedName>
</protein>
<name>A0A1I2LNJ5_9ACTN</name>
<evidence type="ECO:0000256" key="4">
    <source>
        <dbReference type="SAM" id="MobiDB-lite"/>
    </source>
</evidence>
<dbReference type="PRINTS" id="PR00862">
    <property type="entry name" value="PROLIGOPTASE"/>
</dbReference>
<evidence type="ECO:0000256" key="1">
    <source>
        <dbReference type="ARBA" id="ARBA00022670"/>
    </source>
</evidence>
<evidence type="ECO:0000256" key="2">
    <source>
        <dbReference type="ARBA" id="ARBA00022801"/>
    </source>
</evidence>
<dbReference type="PANTHER" id="PTHR42881">
    <property type="entry name" value="PROLYL ENDOPEPTIDASE"/>
    <property type="match status" value="1"/>
</dbReference>
<dbReference type="GO" id="GO:0005829">
    <property type="term" value="C:cytosol"/>
    <property type="evidence" value="ECO:0007669"/>
    <property type="project" value="TreeGrafter"/>
</dbReference>
<reference evidence="7 8" key="1">
    <citation type="submission" date="2016-10" db="EMBL/GenBank/DDBJ databases">
        <authorList>
            <person name="de Groot N.N."/>
        </authorList>
    </citation>
    <scope>NUCLEOTIDE SEQUENCE [LARGE SCALE GENOMIC DNA]</scope>
    <source>
        <strain evidence="7 8">CPCC 202808</strain>
    </source>
</reference>
<dbReference type="AlphaFoldDB" id="A0A1I2LNJ5"/>
<feature type="compositionally biased region" description="Polar residues" evidence="4">
    <location>
        <begin position="18"/>
        <end position="27"/>
    </location>
</feature>
<feature type="domain" description="Peptidase S9 prolyl oligopeptidase catalytic" evidence="5">
    <location>
        <begin position="521"/>
        <end position="725"/>
    </location>
</feature>
<proteinExistence type="predicted"/>
<dbReference type="InterPro" id="IPR051167">
    <property type="entry name" value="Prolyl_oligopep/macrocyclase"/>
</dbReference>
<gene>
    <name evidence="7" type="ORF">SAMN05421678_102200</name>
</gene>
<dbReference type="Gene3D" id="3.40.50.1820">
    <property type="entry name" value="alpha/beta hydrolase"/>
    <property type="match status" value="1"/>
</dbReference>
<keyword evidence="1" id="KW-0645">Protease</keyword>
<dbReference type="Gene3D" id="2.130.10.120">
    <property type="entry name" value="Prolyl oligopeptidase, N-terminal domain"/>
    <property type="match status" value="1"/>
</dbReference>
<dbReference type="Pfam" id="PF02897">
    <property type="entry name" value="Peptidase_S9_N"/>
    <property type="match status" value="1"/>
</dbReference>
<dbReference type="PANTHER" id="PTHR42881:SF13">
    <property type="entry name" value="PROLYL ENDOPEPTIDASE"/>
    <property type="match status" value="1"/>
</dbReference>
<accession>A0A1I2LNJ5</accession>
<evidence type="ECO:0000313" key="7">
    <source>
        <dbReference type="EMBL" id="SFF80108.1"/>
    </source>
</evidence>
<dbReference type="GO" id="GO:0006508">
    <property type="term" value="P:proteolysis"/>
    <property type="evidence" value="ECO:0007669"/>
    <property type="project" value="UniProtKB-KW"/>
</dbReference>
<feature type="region of interest" description="Disordered" evidence="4">
    <location>
        <begin position="406"/>
        <end position="426"/>
    </location>
</feature>
<dbReference type="Proteomes" id="UP000199052">
    <property type="component" value="Unassembled WGS sequence"/>
</dbReference>
<dbReference type="Pfam" id="PF00326">
    <property type="entry name" value="Peptidase_S9"/>
    <property type="match status" value="1"/>
</dbReference>
<dbReference type="InterPro" id="IPR002470">
    <property type="entry name" value="Peptidase_S9A"/>
</dbReference>
<dbReference type="SUPFAM" id="SSF53474">
    <property type="entry name" value="alpha/beta-Hydrolases"/>
    <property type="match status" value="1"/>
</dbReference>
<dbReference type="SUPFAM" id="SSF50993">
    <property type="entry name" value="Peptidase/esterase 'gauge' domain"/>
    <property type="match status" value="1"/>
</dbReference>
<feature type="domain" description="Peptidase S9A N-terminal" evidence="6">
    <location>
        <begin position="27"/>
        <end position="456"/>
    </location>
</feature>
<evidence type="ECO:0000259" key="5">
    <source>
        <dbReference type="Pfam" id="PF00326"/>
    </source>
</evidence>
<dbReference type="GO" id="GO:0070012">
    <property type="term" value="F:oligopeptidase activity"/>
    <property type="evidence" value="ECO:0007669"/>
    <property type="project" value="TreeGrafter"/>
</dbReference>
<dbReference type="InterPro" id="IPR029058">
    <property type="entry name" value="AB_hydrolase_fold"/>
</dbReference>
<keyword evidence="3" id="KW-0720">Serine protease</keyword>
<keyword evidence="2" id="KW-0378">Hydrolase</keyword>
<dbReference type="InterPro" id="IPR001375">
    <property type="entry name" value="Peptidase_S9_cat"/>
</dbReference>
<evidence type="ECO:0000259" key="6">
    <source>
        <dbReference type="Pfam" id="PF02897"/>
    </source>
</evidence>
<dbReference type="STRING" id="504797.SAMN05421678_102200"/>
<evidence type="ECO:0000313" key="8">
    <source>
        <dbReference type="Proteomes" id="UP000199052"/>
    </source>
</evidence>
<feature type="region of interest" description="Disordered" evidence="4">
    <location>
        <begin position="1"/>
        <end position="30"/>
    </location>
</feature>
<dbReference type="GO" id="GO:0004252">
    <property type="term" value="F:serine-type endopeptidase activity"/>
    <property type="evidence" value="ECO:0007669"/>
    <property type="project" value="InterPro"/>
</dbReference>